<organism evidence="4">
    <name type="scientific">Hirondellea gigas</name>
    <dbReference type="NCBI Taxonomy" id="1518452"/>
    <lineage>
        <taxon>Eukaryota</taxon>
        <taxon>Metazoa</taxon>
        <taxon>Ecdysozoa</taxon>
        <taxon>Arthropoda</taxon>
        <taxon>Crustacea</taxon>
        <taxon>Multicrustacea</taxon>
        <taxon>Malacostraca</taxon>
        <taxon>Eumalacostraca</taxon>
        <taxon>Peracarida</taxon>
        <taxon>Amphipoda</taxon>
        <taxon>Amphilochidea</taxon>
        <taxon>Lysianassida</taxon>
        <taxon>Lysianassidira</taxon>
        <taxon>Lysianassoidea</taxon>
        <taxon>Lysianassidae</taxon>
        <taxon>Hirondellea</taxon>
    </lineage>
</organism>
<comment type="subcellular location">
    <subcellularLocation>
        <location evidence="1">Cytoplasm</location>
    </subcellularLocation>
</comment>
<sequence length="291" mass="32447">MSVASGYKNLSQSEEYRSFRNKVPLQKICVDNTDDKLWYVYDTGPKSVRSPLLCLAGASGTSDLFYLQLQSLSAVGIRVIAAGYPGYSTVLEWCQGFRMMLDTLDVDTPHILGVSLGGFLAQKFTEYTRQCPRVASLLLCHSYCDTADCCSAMPHSLNVVLPSASLRTTLAELDHHFCLDHSTVPCYNFAVEQLHKLSSAMLCSRIALSRDTSFVQPHNVKVPVTLLDAFNACDVRERAKSSLQKSYPSARLAYFKTKDTLPYLTQQLQFDVFVRVHLQEFTGTVHDPFGS</sequence>
<reference evidence="4" key="1">
    <citation type="submission" date="2017-11" db="EMBL/GenBank/DDBJ databases">
        <title>The sensing device of the deep-sea amphipod.</title>
        <authorList>
            <person name="Kobayashi H."/>
            <person name="Nagahama T."/>
            <person name="Arai W."/>
            <person name="Sasagawa Y."/>
            <person name="Umeda M."/>
            <person name="Hayashi T."/>
            <person name="Nikaido I."/>
            <person name="Watanabe H."/>
            <person name="Oguri K."/>
            <person name="Kitazato H."/>
            <person name="Fujioka K."/>
            <person name="Kido Y."/>
            <person name="Takami H."/>
        </authorList>
    </citation>
    <scope>NUCLEOTIDE SEQUENCE</scope>
    <source>
        <tissue evidence="4">Whole body</tissue>
    </source>
</reference>
<dbReference type="EMBL" id="IACT01003715">
    <property type="protein sequence ID" value="LAC22941.1"/>
    <property type="molecule type" value="mRNA"/>
</dbReference>
<protein>
    <submittedName>
        <fullName evidence="4">Maspardin</fullName>
    </submittedName>
</protein>
<dbReference type="GO" id="GO:0005737">
    <property type="term" value="C:cytoplasm"/>
    <property type="evidence" value="ECO:0007669"/>
    <property type="project" value="UniProtKB-SubCell"/>
</dbReference>
<evidence type="ECO:0000256" key="1">
    <source>
        <dbReference type="ARBA" id="ARBA00004496"/>
    </source>
</evidence>
<proteinExistence type="evidence at transcript level"/>
<evidence type="ECO:0000313" key="4">
    <source>
        <dbReference type="EMBL" id="LAC22941.1"/>
    </source>
</evidence>
<dbReference type="InterPro" id="IPR029058">
    <property type="entry name" value="AB_hydrolase_fold"/>
</dbReference>
<evidence type="ECO:0000256" key="3">
    <source>
        <dbReference type="ARBA" id="ARBA00022490"/>
    </source>
</evidence>
<name>A0A6A7FWH7_9CRUS</name>
<comment type="similarity">
    <text evidence="2">Belongs to the AB hydrolase superfamily.</text>
</comment>
<accession>A0A6A7FWH7</accession>
<dbReference type="SUPFAM" id="SSF53474">
    <property type="entry name" value="alpha/beta-Hydrolases"/>
    <property type="match status" value="1"/>
</dbReference>
<evidence type="ECO:0000256" key="2">
    <source>
        <dbReference type="ARBA" id="ARBA00008645"/>
    </source>
</evidence>
<dbReference type="AlphaFoldDB" id="A0A6A7FWH7"/>
<dbReference type="Gene3D" id="3.40.50.1820">
    <property type="entry name" value="alpha/beta hydrolase"/>
    <property type="match status" value="1"/>
</dbReference>
<dbReference type="InterPro" id="IPR026151">
    <property type="entry name" value="Maspardin"/>
</dbReference>
<dbReference type="PANTHER" id="PTHR15913">
    <property type="entry name" value="ACID CLUSTER PROTEIN 33"/>
    <property type="match status" value="1"/>
</dbReference>
<dbReference type="PANTHER" id="PTHR15913:SF0">
    <property type="entry name" value="MASPARDIN"/>
    <property type="match status" value="1"/>
</dbReference>
<keyword evidence="3" id="KW-0963">Cytoplasm</keyword>